<evidence type="ECO:0000256" key="11">
    <source>
        <dbReference type="SAM" id="Phobius"/>
    </source>
</evidence>
<dbReference type="PROSITE" id="PS50109">
    <property type="entry name" value="HIS_KIN"/>
    <property type="match status" value="1"/>
</dbReference>
<keyword evidence="7 14" id="KW-0418">Kinase</keyword>
<sequence length="385" mass="43427">MKRMSLQWRLTCITTLCIAIICGCLTMFVYKNGVHYIDSLQDAVESQGDEKGNKSDEIYISIPDDKWDEFADEFSVQVYNNKADYKRNSLIITVLLALLGGVATYFISGHALRPIREFSDKIEEVQAQNLSDSRIEENNVKELNQLGISYNKMLERLSEAFEIQRQFTANAAHELRTPLALMQVQLDLYNSASHLGNDADTLQTIKMVTEQNDKLNRMVKTLLDMSELQSVGRDDKIILDAIVEEVLADIEPLAVEKNIKLIGKCEDATMIGSDILIYRLVYNLVENAIKYNHPLGQVTVTAYQRNKHVYLSVEDTGSGIPKELRERVFEPFFRVDKSRSRELGGVGLGLALVREIVRVHDGSICIKSGKTGGTIFEVTFARSSM</sequence>
<dbReference type="EMBL" id="QSFB01000005">
    <property type="protein sequence ID" value="RHA14867.1"/>
    <property type="molecule type" value="Genomic_DNA"/>
</dbReference>
<name>A0A413R072_9FIRM</name>
<dbReference type="Pfam" id="PF02518">
    <property type="entry name" value="HATPase_c"/>
    <property type="match status" value="1"/>
</dbReference>
<evidence type="ECO:0000256" key="5">
    <source>
        <dbReference type="ARBA" id="ARBA00022679"/>
    </source>
</evidence>
<dbReference type="Proteomes" id="UP000286341">
    <property type="component" value="Unassembled WGS sequence"/>
</dbReference>
<evidence type="ECO:0000256" key="6">
    <source>
        <dbReference type="ARBA" id="ARBA00022692"/>
    </source>
</evidence>
<feature type="domain" description="HAMP" evidence="13">
    <location>
        <begin position="109"/>
        <end position="162"/>
    </location>
</feature>
<evidence type="ECO:0000256" key="1">
    <source>
        <dbReference type="ARBA" id="ARBA00000085"/>
    </source>
</evidence>
<keyword evidence="8 11" id="KW-1133">Transmembrane helix</keyword>
<feature type="transmembrane region" description="Helical" evidence="11">
    <location>
        <begin position="12"/>
        <end position="30"/>
    </location>
</feature>
<evidence type="ECO:0000256" key="4">
    <source>
        <dbReference type="ARBA" id="ARBA00022553"/>
    </source>
</evidence>
<keyword evidence="5" id="KW-0808">Transferase</keyword>
<proteinExistence type="predicted"/>
<evidence type="ECO:0000256" key="7">
    <source>
        <dbReference type="ARBA" id="ARBA00022777"/>
    </source>
</evidence>
<dbReference type="InterPro" id="IPR003660">
    <property type="entry name" value="HAMP_dom"/>
</dbReference>
<dbReference type="CDD" id="cd06225">
    <property type="entry name" value="HAMP"/>
    <property type="match status" value="1"/>
</dbReference>
<evidence type="ECO:0000256" key="8">
    <source>
        <dbReference type="ARBA" id="ARBA00022989"/>
    </source>
</evidence>
<dbReference type="InterPro" id="IPR003661">
    <property type="entry name" value="HisK_dim/P_dom"/>
</dbReference>
<dbReference type="Pfam" id="PF00512">
    <property type="entry name" value="HisKA"/>
    <property type="match status" value="1"/>
</dbReference>
<evidence type="ECO:0000256" key="9">
    <source>
        <dbReference type="ARBA" id="ARBA00023012"/>
    </source>
</evidence>
<protein>
    <recommendedName>
        <fullName evidence="3">histidine kinase</fullName>
        <ecNumber evidence="3">2.7.13.3</ecNumber>
    </recommendedName>
</protein>
<dbReference type="Gene3D" id="3.30.565.10">
    <property type="entry name" value="Histidine kinase-like ATPase, C-terminal domain"/>
    <property type="match status" value="1"/>
</dbReference>
<evidence type="ECO:0000256" key="2">
    <source>
        <dbReference type="ARBA" id="ARBA00004370"/>
    </source>
</evidence>
<dbReference type="SMART" id="SM00388">
    <property type="entry name" value="HisKA"/>
    <property type="match status" value="1"/>
</dbReference>
<organism evidence="14 15">
    <name type="scientific">Agathobacter rectalis</name>
    <dbReference type="NCBI Taxonomy" id="39491"/>
    <lineage>
        <taxon>Bacteria</taxon>
        <taxon>Bacillati</taxon>
        <taxon>Bacillota</taxon>
        <taxon>Clostridia</taxon>
        <taxon>Lachnospirales</taxon>
        <taxon>Lachnospiraceae</taxon>
        <taxon>Agathobacter</taxon>
    </lineage>
</organism>
<comment type="subcellular location">
    <subcellularLocation>
        <location evidence="2">Membrane</location>
    </subcellularLocation>
</comment>
<evidence type="ECO:0000256" key="3">
    <source>
        <dbReference type="ARBA" id="ARBA00012438"/>
    </source>
</evidence>
<dbReference type="InterPro" id="IPR003594">
    <property type="entry name" value="HATPase_dom"/>
</dbReference>
<dbReference type="InterPro" id="IPR005467">
    <property type="entry name" value="His_kinase_dom"/>
</dbReference>
<dbReference type="SMART" id="SM00387">
    <property type="entry name" value="HATPase_c"/>
    <property type="match status" value="1"/>
</dbReference>
<dbReference type="SUPFAM" id="SSF55874">
    <property type="entry name" value="ATPase domain of HSP90 chaperone/DNA topoisomerase II/histidine kinase"/>
    <property type="match status" value="1"/>
</dbReference>
<evidence type="ECO:0000259" key="12">
    <source>
        <dbReference type="PROSITE" id="PS50109"/>
    </source>
</evidence>
<dbReference type="FunFam" id="3.30.565.10:FF:000006">
    <property type="entry name" value="Sensor histidine kinase WalK"/>
    <property type="match status" value="1"/>
</dbReference>
<dbReference type="EC" id="2.7.13.3" evidence="3"/>
<dbReference type="Pfam" id="PF00672">
    <property type="entry name" value="HAMP"/>
    <property type="match status" value="1"/>
</dbReference>
<dbReference type="GO" id="GO:0005886">
    <property type="term" value="C:plasma membrane"/>
    <property type="evidence" value="ECO:0007669"/>
    <property type="project" value="TreeGrafter"/>
</dbReference>
<feature type="domain" description="Histidine kinase" evidence="12">
    <location>
        <begin position="170"/>
        <end position="384"/>
    </location>
</feature>
<keyword evidence="4" id="KW-0597">Phosphoprotein</keyword>
<dbReference type="InterPro" id="IPR004358">
    <property type="entry name" value="Sig_transdc_His_kin-like_C"/>
</dbReference>
<evidence type="ECO:0000259" key="13">
    <source>
        <dbReference type="PROSITE" id="PS50885"/>
    </source>
</evidence>
<reference evidence="14 15" key="1">
    <citation type="submission" date="2018-08" db="EMBL/GenBank/DDBJ databases">
        <title>A genome reference for cultivated species of the human gut microbiota.</title>
        <authorList>
            <person name="Zou Y."/>
            <person name="Xue W."/>
            <person name="Luo G."/>
        </authorList>
    </citation>
    <scope>NUCLEOTIDE SEQUENCE [LARGE SCALE GENOMIC DNA]</scope>
    <source>
        <strain evidence="14 15">AM44-1AT</strain>
    </source>
</reference>
<keyword evidence="9" id="KW-0902">Two-component regulatory system</keyword>
<keyword evidence="6 11" id="KW-0812">Transmembrane</keyword>
<dbReference type="Gene3D" id="6.10.340.10">
    <property type="match status" value="1"/>
</dbReference>
<keyword evidence="10 11" id="KW-0472">Membrane</keyword>
<dbReference type="PROSITE" id="PS50885">
    <property type="entry name" value="HAMP"/>
    <property type="match status" value="1"/>
</dbReference>
<dbReference type="GO" id="GO:0000155">
    <property type="term" value="F:phosphorelay sensor kinase activity"/>
    <property type="evidence" value="ECO:0007669"/>
    <property type="project" value="InterPro"/>
</dbReference>
<dbReference type="InterPro" id="IPR036890">
    <property type="entry name" value="HATPase_C_sf"/>
</dbReference>
<dbReference type="InterPro" id="IPR036097">
    <property type="entry name" value="HisK_dim/P_sf"/>
</dbReference>
<evidence type="ECO:0000313" key="14">
    <source>
        <dbReference type="EMBL" id="RHA14867.1"/>
    </source>
</evidence>
<dbReference type="SMART" id="SM00304">
    <property type="entry name" value="HAMP"/>
    <property type="match status" value="1"/>
</dbReference>
<evidence type="ECO:0000256" key="10">
    <source>
        <dbReference type="ARBA" id="ARBA00023136"/>
    </source>
</evidence>
<dbReference type="AlphaFoldDB" id="A0A413R072"/>
<dbReference type="PROSITE" id="PS51257">
    <property type="entry name" value="PROKAR_LIPOPROTEIN"/>
    <property type="match status" value="1"/>
</dbReference>
<comment type="catalytic activity">
    <reaction evidence="1">
        <text>ATP + protein L-histidine = ADP + protein N-phospho-L-histidine.</text>
        <dbReference type="EC" id="2.7.13.3"/>
    </reaction>
</comment>
<accession>A0A413R072</accession>
<comment type="caution">
    <text evidence="14">The sequence shown here is derived from an EMBL/GenBank/DDBJ whole genome shotgun (WGS) entry which is preliminary data.</text>
</comment>
<gene>
    <name evidence="14" type="ORF">DW948_05475</name>
</gene>
<dbReference type="CDD" id="cd00082">
    <property type="entry name" value="HisKA"/>
    <property type="match status" value="1"/>
</dbReference>
<dbReference type="Gene3D" id="1.10.287.130">
    <property type="match status" value="1"/>
</dbReference>
<dbReference type="PANTHER" id="PTHR45436:SF5">
    <property type="entry name" value="SENSOR HISTIDINE KINASE TRCS"/>
    <property type="match status" value="1"/>
</dbReference>
<dbReference type="InterPro" id="IPR050428">
    <property type="entry name" value="TCS_sensor_his_kinase"/>
</dbReference>
<dbReference type="RefSeq" id="WP_118342436.1">
    <property type="nucleotide sequence ID" value="NZ_QSEY01000009.1"/>
</dbReference>
<dbReference type="PRINTS" id="PR00344">
    <property type="entry name" value="BCTRLSENSOR"/>
</dbReference>
<dbReference type="PANTHER" id="PTHR45436">
    <property type="entry name" value="SENSOR HISTIDINE KINASE YKOH"/>
    <property type="match status" value="1"/>
</dbReference>
<feature type="transmembrane region" description="Helical" evidence="11">
    <location>
        <begin position="89"/>
        <end position="107"/>
    </location>
</feature>
<dbReference type="SUPFAM" id="SSF47384">
    <property type="entry name" value="Homodimeric domain of signal transducing histidine kinase"/>
    <property type="match status" value="1"/>
</dbReference>
<dbReference type="CDD" id="cd00075">
    <property type="entry name" value="HATPase"/>
    <property type="match status" value="1"/>
</dbReference>
<evidence type="ECO:0000313" key="15">
    <source>
        <dbReference type="Proteomes" id="UP000286341"/>
    </source>
</evidence>